<dbReference type="EMBL" id="JAGDFL010000117">
    <property type="protein sequence ID" value="KAG7397330.1"/>
    <property type="molecule type" value="Genomic_DNA"/>
</dbReference>
<dbReference type="OrthoDB" id="428577at2759"/>
<keyword evidence="3" id="KW-1185">Reference proteome</keyword>
<dbReference type="CDD" id="cd17039">
    <property type="entry name" value="Ubl_ubiquitin_like"/>
    <property type="match status" value="1"/>
</dbReference>
<sequence length="210" mass="22921">MGPYIRVKRRSQTVFLDVQLSDTFLSVKEKLGALFQMPPTSIQLWQGLNQKESKEFADAATLADHELQNDAVVYMCWKKENSDQWEELSVTKVEALDSENAAANAASGGKPEAVGDLGDARAELDSALCKTSTTPQSKCRGHDPQCSLVTNPTRQFGVAETGDWERCDSGHYVLVKVREARLSSVCSNTAVIAPKIALPDAAEVFLKLSS</sequence>
<protein>
    <recommendedName>
        <fullName evidence="1">Ubiquitin-like domain-containing protein</fullName>
    </recommendedName>
</protein>
<dbReference type="PANTHER" id="PTHR47725:SF2">
    <property type="entry name" value="UBIQUITIN-LIKE DOMAIN-CONTAINING PROTEIN"/>
    <property type="match status" value="1"/>
</dbReference>
<dbReference type="PROSITE" id="PS50053">
    <property type="entry name" value="UBIQUITIN_2"/>
    <property type="match status" value="1"/>
</dbReference>
<comment type="caution">
    <text evidence="2">The sequence shown here is derived from an EMBL/GenBank/DDBJ whole genome shotgun (WGS) entry which is preliminary data.</text>
</comment>
<evidence type="ECO:0000313" key="3">
    <source>
        <dbReference type="Proteomes" id="UP000693981"/>
    </source>
</evidence>
<feature type="domain" description="Ubiquitin-like" evidence="1">
    <location>
        <begin position="1"/>
        <end position="82"/>
    </location>
</feature>
<accession>A0A8T1X0P5</accession>
<dbReference type="InterPro" id="IPR000626">
    <property type="entry name" value="Ubiquitin-like_dom"/>
</dbReference>
<name>A0A8T1X0P5_9STRA</name>
<dbReference type="AlphaFoldDB" id="A0A8T1X0P5"/>
<evidence type="ECO:0000259" key="1">
    <source>
        <dbReference type="PROSITE" id="PS50053"/>
    </source>
</evidence>
<evidence type="ECO:0000313" key="2">
    <source>
        <dbReference type="EMBL" id="KAG7397330.1"/>
    </source>
</evidence>
<dbReference type="Proteomes" id="UP000693981">
    <property type="component" value="Unassembled WGS sequence"/>
</dbReference>
<dbReference type="PANTHER" id="PTHR47725">
    <property type="entry name" value="OS03G0364000 PROTEIN"/>
    <property type="match status" value="1"/>
</dbReference>
<proteinExistence type="predicted"/>
<reference evidence="2" key="1">
    <citation type="submission" date="2021-02" db="EMBL/GenBank/DDBJ databases">
        <authorList>
            <person name="Palmer J.M."/>
        </authorList>
    </citation>
    <scope>NUCLEOTIDE SEQUENCE</scope>
    <source>
        <strain evidence="2">SCRP23</strain>
    </source>
</reference>
<gene>
    <name evidence="2" type="ORF">PHYBOEH_000912</name>
</gene>
<organism evidence="2 3">
    <name type="scientific">Phytophthora boehmeriae</name>
    <dbReference type="NCBI Taxonomy" id="109152"/>
    <lineage>
        <taxon>Eukaryota</taxon>
        <taxon>Sar</taxon>
        <taxon>Stramenopiles</taxon>
        <taxon>Oomycota</taxon>
        <taxon>Peronosporomycetes</taxon>
        <taxon>Peronosporales</taxon>
        <taxon>Peronosporaceae</taxon>
        <taxon>Phytophthora</taxon>
    </lineage>
</organism>